<dbReference type="AlphaFoldDB" id="A0A480AMW5"/>
<comment type="caution">
    <text evidence="2">The sequence shown here is derived from an EMBL/GenBank/DDBJ whole genome shotgun (WGS) entry which is preliminary data.</text>
</comment>
<protein>
    <recommendedName>
        <fullName evidence="4">Thymidine phosphorylase</fullName>
    </recommendedName>
</protein>
<gene>
    <name evidence="2" type="ORF">AQPW35_14270</name>
</gene>
<dbReference type="InterPro" id="IPR012434">
    <property type="entry name" value="DUF1631"/>
</dbReference>
<sequence>MDQTLPPRLPANLESAVQRVRMAARSAAEHTVDSLGLAALATNSVVQRDALLGAQYELNRKLAIFALTFNEALDTDVARQAGTLVATPGPAVTPDGLVASWESLTLVDDHEVEIHISADRFALEISHACEWEIRELDAYMGTLLHLGAADHDRNPLRAEVVGQAMIRAIEAVADRPEVRKVLGTEIGRSLAHAMRQTYGDIVADLRHAGVRPVGMAVRATGTRTPTSMHGGLGGGADARGPVSAHGAMDAGGDSGHALSSSGRLSTRGGPAPARSGFAPSGRGSLAPTLGRVDGEMMALIRRLAHSPSLQAQDEVGHHGGHHGVHTGQHHGDGGGWSDGGDGAAMVAPNLILAHRDELRQAATGALDHMVIDVIASLFDQILSDAKVPPQMARQIARLQLPVLRAALGDNSFFSSRRHPVRRFINRIASLGTAVDDFDGAAGRALLAQVAALVQEVVDGEFDQIAVYEQKLQALEGFISAQAQAEVRALGAADTVLARKEQQLRIQQRYAQELEGALKGLPVPDYLRQFLAETWSQVIASVAAEDDPDGALAQRLRTAGRDLVMSVQPKGTPVQRQLFLRQLPQLMKDLNAGLDRIRCPEPTRRDFFSQLLPAHAESLKGQALSTLEHNLLARQVDGALATPVPRAADLPPLGAASSVAALQAIASPTAFTPAEARAVGLVDEASVDWNRAVDIDLGAEPEITAGDLAITGLPAPEPVEPTSGASLADHVQIGFAYQMQLQGEWQKVRLAHVSPGRSFFVFTHGAKQRETVSMTHRMLVKLCEAGRFRAMENAYLLERATARARRQLNALATPRAGADAPAKPAVETPPRRPLSGFFNRWS</sequence>
<dbReference type="RefSeq" id="WP_137732112.1">
    <property type="nucleotide sequence ID" value="NZ_BJCL01000003.1"/>
</dbReference>
<accession>A0A480AMW5</accession>
<evidence type="ECO:0000256" key="1">
    <source>
        <dbReference type="SAM" id="MobiDB-lite"/>
    </source>
</evidence>
<organism evidence="2 3">
    <name type="scientific">Pseudaquabacterium pictum</name>
    <dbReference type="NCBI Taxonomy" id="2315236"/>
    <lineage>
        <taxon>Bacteria</taxon>
        <taxon>Pseudomonadati</taxon>
        <taxon>Pseudomonadota</taxon>
        <taxon>Betaproteobacteria</taxon>
        <taxon>Burkholderiales</taxon>
        <taxon>Sphaerotilaceae</taxon>
        <taxon>Pseudaquabacterium</taxon>
    </lineage>
</organism>
<feature type="region of interest" description="Disordered" evidence="1">
    <location>
        <begin position="221"/>
        <end position="289"/>
    </location>
</feature>
<dbReference type="Pfam" id="PF07793">
    <property type="entry name" value="DUF1631"/>
    <property type="match status" value="1"/>
</dbReference>
<dbReference type="OrthoDB" id="6188167at2"/>
<evidence type="ECO:0008006" key="4">
    <source>
        <dbReference type="Google" id="ProtNLM"/>
    </source>
</evidence>
<name>A0A480AMW5_9BURK</name>
<feature type="region of interest" description="Disordered" evidence="1">
    <location>
        <begin position="312"/>
        <end position="340"/>
    </location>
</feature>
<evidence type="ECO:0000313" key="3">
    <source>
        <dbReference type="Proteomes" id="UP000301751"/>
    </source>
</evidence>
<feature type="compositionally biased region" description="Low complexity" evidence="1">
    <location>
        <begin position="258"/>
        <end position="269"/>
    </location>
</feature>
<feature type="region of interest" description="Disordered" evidence="1">
    <location>
        <begin position="811"/>
        <end position="841"/>
    </location>
</feature>
<reference evidence="3" key="1">
    <citation type="submission" date="2019-03" db="EMBL/GenBank/DDBJ databases">
        <title>Aquabacterium pictum sp.nov., the first bacteriochlorophyll a-containing freshwater bacterium in the genus Aquabacterium of the class Betaproteobacteria.</title>
        <authorList>
            <person name="Hirose S."/>
            <person name="Tank M."/>
            <person name="Hara E."/>
            <person name="Tamaki H."/>
            <person name="Takaichi S."/>
            <person name="Haruta S."/>
            <person name="Hanada S."/>
        </authorList>
    </citation>
    <scope>NUCLEOTIDE SEQUENCE [LARGE SCALE GENOMIC DNA]</scope>
    <source>
        <strain evidence="3">W35</strain>
    </source>
</reference>
<keyword evidence="3" id="KW-1185">Reference proteome</keyword>
<evidence type="ECO:0000313" key="2">
    <source>
        <dbReference type="EMBL" id="GCL62346.1"/>
    </source>
</evidence>
<dbReference type="Proteomes" id="UP000301751">
    <property type="component" value="Unassembled WGS sequence"/>
</dbReference>
<feature type="compositionally biased region" description="Basic residues" evidence="1">
    <location>
        <begin position="318"/>
        <end position="328"/>
    </location>
</feature>
<dbReference type="EMBL" id="BJCL01000003">
    <property type="protein sequence ID" value="GCL62346.1"/>
    <property type="molecule type" value="Genomic_DNA"/>
</dbReference>
<proteinExistence type="predicted"/>